<name>K3ZB99_SETIT</name>
<keyword evidence="2" id="KW-1185">Reference proteome</keyword>
<dbReference type="InParanoid" id="K3ZB99"/>
<dbReference type="Gramene" id="KQL14100">
    <property type="protein sequence ID" value="KQL14100"/>
    <property type="gene ID" value="SETIT_023820mg"/>
</dbReference>
<dbReference type="EnsemblPlants" id="KQL14100">
    <property type="protein sequence ID" value="KQL14100"/>
    <property type="gene ID" value="SETIT_023820mg"/>
</dbReference>
<reference evidence="1" key="2">
    <citation type="submission" date="2018-08" db="UniProtKB">
        <authorList>
            <consortium name="EnsemblPlants"/>
        </authorList>
    </citation>
    <scope>IDENTIFICATION</scope>
    <source>
        <strain evidence="1">Yugu1</strain>
    </source>
</reference>
<protein>
    <submittedName>
        <fullName evidence="1">Uncharacterized protein</fullName>
    </submittedName>
</protein>
<evidence type="ECO:0000313" key="1">
    <source>
        <dbReference type="EnsemblPlants" id="KQL14100"/>
    </source>
</evidence>
<dbReference type="EMBL" id="AGNK02001517">
    <property type="status" value="NOT_ANNOTATED_CDS"/>
    <property type="molecule type" value="Genomic_DNA"/>
</dbReference>
<proteinExistence type="predicted"/>
<dbReference type="Proteomes" id="UP000004995">
    <property type="component" value="Unassembled WGS sequence"/>
</dbReference>
<evidence type="ECO:0000313" key="2">
    <source>
        <dbReference type="Proteomes" id="UP000004995"/>
    </source>
</evidence>
<dbReference type="HOGENOM" id="CLU_2516898_0_0_1"/>
<organism evidence="1 2">
    <name type="scientific">Setaria italica</name>
    <name type="common">Foxtail millet</name>
    <name type="synonym">Panicum italicum</name>
    <dbReference type="NCBI Taxonomy" id="4555"/>
    <lineage>
        <taxon>Eukaryota</taxon>
        <taxon>Viridiplantae</taxon>
        <taxon>Streptophyta</taxon>
        <taxon>Embryophyta</taxon>
        <taxon>Tracheophyta</taxon>
        <taxon>Spermatophyta</taxon>
        <taxon>Magnoliopsida</taxon>
        <taxon>Liliopsida</taxon>
        <taxon>Poales</taxon>
        <taxon>Poaceae</taxon>
        <taxon>PACMAD clade</taxon>
        <taxon>Panicoideae</taxon>
        <taxon>Panicodae</taxon>
        <taxon>Paniceae</taxon>
        <taxon>Cenchrinae</taxon>
        <taxon>Setaria</taxon>
    </lineage>
</organism>
<dbReference type="AlphaFoldDB" id="K3ZB99"/>
<reference evidence="2" key="1">
    <citation type="journal article" date="2012" name="Nat. Biotechnol.">
        <title>Reference genome sequence of the model plant Setaria.</title>
        <authorList>
            <person name="Bennetzen J.L."/>
            <person name="Schmutz J."/>
            <person name="Wang H."/>
            <person name="Percifield R."/>
            <person name="Hawkins J."/>
            <person name="Pontaroli A.C."/>
            <person name="Estep M."/>
            <person name="Feng L."/>
            <person name="Vaughn J.N."/>
            <person name="Grimwood J."/>
            <person name="Jenkins J."/>
            <person name="Barry K."/>
            <person name="Lindquist E."/>
            <person name="Hellsten U."/>
            <person name="Deshpande S."/>
            <person name="Wang X."/>
            <person name="Wu X."/>
            <person name="Mitros T."/>
            <person name="Triplett J."/>
            <person name="Yang X."/>
            <person name="Ye C.Y."/>
            <person name="Mauro-Herrera M."/>
            <person name="Wang L."/>
            <person name="Li P."/>
            <person name="Sharma M."/>
            <person name="Sharma R."/>
            <person name="Ronald P.C."/>
            <person name="Panaud O."/>
            <person name="Kellogg E.A."/>
            <person name="Brutnell T.P."/>
            <person name="Doust A.N."/>
            <person name="Tuskan G.A."/>
            <person name="Rokhsar D."/>
            <person name="Devos K.M."/>
        </authorList>
    </citation>
    <scope>NUCLEOTIDE SEQUENCE [LARGE SCALE GENOMIC DNA]</scope>
    <source>
        <strain evidence="2">cv. Yugu1</strain>
    </source>
</reference>
<accession>K3ZB99</accession>
<sequence length="85" mass="8965">MYYLVTCARGAAASAPTSDRARGIRSRGYVRCGGLLIHSGPILPLGHLRLLRAKKLDPAASTKKKGQLDQSRVRGCVHGPAAAPT</sequence>